<evidence type="ECO:0000313" key="4">
    <source>
        <dbReference type="Proteomes" id="UP001596108"/>
    </source>
</evidence>
<dbReference type="RefSeq" id="WP_378113170.1">
    <property type="nucleotide sequence ID" value="NZ_JBHSNC010000052.1"/>
</dbReference>
<reference evidence="4" key="1">
    <citation type="journal article" date="2019" name="Int. J. Syst. Evol. Microbiol.">
        <title>The Global Catalogue of Microorganisms (GCM) 10K type strain sequencing project: providing services to taxonomists for standard genome sequencing and annotation.</title>
        <authorList>
            <consortium name="The Broad Institute Genomics Platform"/>
            <consortium name="The Broad Institute Genome Sequencing Center for Infectious Disease"/>
            <person name="Wu L."/>
            <person name="Ma J."/>
        </authorList>
    </citation>
    <scope>NUCLEOTIDE SEQUENCE [LARGE SCALE GENOMIC DNA]</scope>
    <source>
        <strain evidence="4">CGMCC 1.18578</strain>
    </source>
</reference>
<organism evidence="3 4">
    <name type="scientific">Cohnella yongneupensis</name>
    <dbReference type="NCBI Taxonomy" id="425006"/>
    <lineage>
        <taxon>Bacteria</taxon>
        <taxon>Bacillati</taxon>
        <taxon>Bacillota</taxon>
        <taxon>Bacilli</taxon>
        <taxon>Bacillales</taxon>
        <taxon>Paenibacillaceae</taxon>
        <taxon>Cohnella</taxon>
    </lineage>
</organism>
<evidence type="ECO:0000259" key="2">
    <source>
        <dbReference type="Pfam" id="PF14192"/>
    </source>
</evidence>
<proteinExistence type="predicted"/>
<dbReference type="EMBL" id="JBHSNC010000052">
    <property type="protein sequence ID" value="MFC5531216.1"/>
    <property type="molecule type" value="Genomic_DNA"/>
</dbReference>
<keyword evidence="4" id="KW-1185">Reference proteome</keyword>
<gene>
    <name evidence="3" type="ORF">ACFPQ4_17490</name>
</gene>
<protein>
    <submittedName>
        <fullName evidence="3">DUF4314 domain-containing protein</fullName>
    </submittedName>
</protein>
<comment type="caution">
    <text evidence="3">The sequence shown here is derived from an EMBL/GenBank/DDBJ whole genome shotgun (WGS) entry which is preliminary data.</text>
</comment>
<accession>A0ABW0R268</accession>
<dbReference type="Proteomes" id="UP001596108">
    <property type="component" value="Unassembled WGS sequence"/>
</dbReference>
<feature type="domain" description="DUF4314" evidence="2">
    <location>
        <begin position="4"/>
        <end position="72"/>
    </location>
</feature>
<evidence type="ECO:0000313" key="3">
    <source>
        <dbReference type="EMBL" id="MFC5531216.1"/>
    </source>
</evidence>
<dbReference type="Pfam" id="PF14192">
    <property type="entry name" value="DUF4314"/>
    <property type="match status" value="1"/>
</dbReference>
<dbReference type="InterPro" id="IPR025463">
    <property type="entry name" value="DUF4314"/>
</dbReference>
<evidence type="ECO:0000256" key="1">
    <source>
        <dbReference type="SAM" id="MobiDB-lite"/>
    </source>
</evidence>
<feature type="region of interest" description="Disordered" evidence="1">
    <location>
        <begin position="1"/>
        <end position="20"/>
    </location>
</feature>
<name>A0ABW0R268_9BACL</name>
<sequence length="74" mass="8168">MFPHSEQVKQIRDANPKESRVELVSMSDPYTKLKTGDQGTVNFVDDAGTIFVNWDSGSTLAVVYGADVIKHIRG</sequence>